<reference evidence="4" key="2">
    <citation type="submission" date="2017-02" db="UniProtKB">
        <authorList>
            <consortium name="WormBaseParasite"/>
        </authorList>
    </citation>
    <scope>IDENTIFICATION</scope>
</reference>
<dbReference type="PROSITE" id="PS51767">
    <property type="entry name" value="PEPTIDASE_A1"/>
    <property type="match status" value="1"/>
</dbReference>
<organism evidence="3 4">
    <name type="scientific">Angiostrongylus cantonensis</name>
    <name type="common">Rat lungworm</name>
    <dbReference type="NCBI Taxonomy" id="6313"/>
    <lineage>
        <taxon>Eukaryota</taxon>
        <taxon>Metazoa</taxon>
        <taxon>Ecdysozoa</taxon>
        <taxon>Nematoda</taxon>
        <taxon>Chromadorea</taxon>
        <taxon>Rhabditida</taxon>
        <taxon>Rhabditina</taxon>
        <taxon>Rhabditomorpha</taxon>
        <taxon>Strongyloidea</taxon>
        <taxon>Metastrongylidae</taxon>
        <taxon>Angiostrongylus</taxon>
    </lineage>
</organism>
<dbReference type="SUPFAM" id="SSF50630">
    <property type="entry name" value="Acid proteases"/>
    <property type="match status" value="1"/>
</dbReference>
<dbReference type="InterPro" id="IPR034164">
    <property type="entry name" value="Pepsin-like_dom"/>
</dbReference>
<evidence type="ECO:0000313" key="4">
    <source>
        <dbReference type="WBParaSite" id="ACAC_0000342901-mRNA-1"/>
    </source>
</evidence>
<name>A0A0K0D056_ANGCA</name>
<dbReference type="GO" id="GO:0006508">
    <property type="term" value="P:proteolysis"/>
    <property type="evidence" value="ECO:0007669"/>
    <property type="project" value="InterPro"/>
</dbReference>
<accession>A0A0K0D056</accession>
<sequence length="279" mass="30164">MNQDLRVFCLDNKSCASKQKFKPGSSSTFTKSNKTWSGKYEKGFAKGVLGTDIMKFGGLDEEQLAVPNTTFGLANHVSSDLEEDAADGILGLAFTALATDNAVPPLINAINQNLLDKPLFTVWLQSRRSNITAEGLVTYGAIDTKNCGPISAVGMGNFTHTQVYEAASDSGTTLIGGPKAVIDLLAKTAGATYNASEDLYFIDCSFTVPTLDFTIGSNKYSIDRANYVIEVKKNVCIMIIYSSQSGGFRPDWLLGTPFIHQYCNIFDIGQKRIGFAVSL</sequence>
<feature type="domain" description="Peptidase A1" evidence="2">
    <location>
        <begin position="1"/>
        <end position="276"/>
    </location>
</feature>
<evidence type="ECO:0000313" key="3">
    <source>
        <dbReference type="Proteomes" id="UP000035642"/>
    </source>
</evidence>
<dbReference type="Gene3D" id="2.40.70.10">
    <property type="entry name" value="Acid Proteases"/>
    <property type="match status" value="2"/>
</dbReference>
<dbReference type="InterPro" id="IPR021109">
    <property type="entry name" value="Peptidase_aspartic_dom_sf"/>
</dbReference>
<comment type="similarity">
    <text evidence="1">Belongs to the peptidase A1 family.</text>
</comment>
<evidence type="ECO:0000256" key="1">
    <source>
        <dbReference type="ARBA" id="ARBA00007447"/>
    </source>
</evidence>
<dbReference type="GO" id="GO:0005764">
    <property type="term" value="C:lysosome"/>
    <property type="evidence" value="ECO:0007669"/>
    <property type="project" value="TreeGrafter"/>
</dbReference>
<dbReference type="Proteomes" id="UP000035642">
    <property type="component" value="Unassembled WGS sequence"/>
</dbReference>
<protein>
    <submittedName>
        <fullName evidence="4">Peptidase A1 domain-containing protein</fullName>
    </submittedName>
</protein>
<dbReference type="GO" id="GO:0004190">
    <property type="term" value="F:aspartic-type endopeptidase activity"/>
    <property type="evidence" value="ECO:0007669"/>
    <property type="project" value="InterPro"/>
</dbReference>
<dbReference type="PANTHER" id="PTHR47966">
    <property type="entry name" value="BETA-SITE APP-CLEAVING ENZYME, ISOFORM A-RELATED"/>
    <property type="match status" value="1"/>
</dbReference>
<proteinExistence type="inferred from homology"/>
<reference evidence="3" key="1">
    <citation type="submission" date="2012-09" db="EMBL/GenBank/DDBJ databases">
        <authorList>
            <person name="Martin A.A."/>
        </authorList>
    </citation>
    <scope>NUCLEOTIDE SEQUENCE</scope>
</reference>
<keyword evidence="3" id="KW-1185">Reference proteome</keyword>
<dbReference type="CDD" id="cd05471">
    <property type="entry name" value="pepsin_like"/>
    <property type="match status" value="1"/>
</dbReference>
<evidence type="ECO:0000259" key="2">
    <source>
        <dbReference type="PROSITE" id="PS51767"/>
    </source>
</evidence>
<dbReference type="InterPro" id="IPR001461">
    <property type="entry name" value="Aspartic_peptidase_A1"/>
</dbReference>
<dbReference type="AlphaFoldDB" id="A0A0K0D056"/>
<dbReference type="STRING" id="6313.A0A0K0D056"/>
<dbReference type="Pfam" id="PF00026">
    <property type="entry name" value="Asp"/>
    <property type="match status" value="2"/>
</dbReference>
<dbReference type="PANTHER" id="PTHR47966:SF45">
    <property type="entry name" value="PEPTIDASE A1 DOMAIN-CONTAINING PROTEIN"/>
    <property type="match status" value="1"/>
</dbReference>
<dbReference type="WBParaSite" id="ACAC_0000342901-mRNA-1">
    <property type="protein sequence ID" value="ACAC_0000342901-mRNA-1"/>
    <property type="gene ID" value="ACAC_0000342901"/>
</dbReference>
<dbReference type="InterPro" id="IPR033121">
    <property type="entry name" value="PEPTIDASE_A1"/>
</dbReference>